<dbReference type="AlphaFoldDB" id="A0A841Q7E8"/>
<name>A0A841Q7E8_9BACI</name>
<proteinExistence type="predicted"/>
<accession>A0A841Q7E8</accession>
<sequence>MGDINRMEGLVARNEEEDPIKNAHDQYNVYVNDEYVGNKTLVTQNEHVDDIKNYLEKQGVTNISAELDGDHYKISIENGEQQRVEEILSTYLSIR</sequence>
<organism evidence="1 2">
    <name type="scientific">Salirhabdus euzebyi</name>
    <dbReference type="NCBI Taxonomy" id="394506"/>
    <lineage>
        <taxon>Bacteria</taxon>
        <taxon>Bacillati</taxon>
        <taxon>Bacillota</taxon>
        <taxon>Bacilli</taxon>
        <taxon>Bacillales</taxon>
        <taxon>Bacillaceae</taxon>
        <taxon>Salirhabdus</taxon>
    </lineage>
</organism>
<protein>
    <submittedName>
        <fullName evidence="1">Uncharacterized protein</fullName>
    </submittedName>
</protein>
<comment type="caution">
    <text evidence="1">The sequence shown here is derived from an EMBL/GenBank/DDBJ whole genome shotgun (WGS) entry which is preliminary data.</text>
</comment>
<evidence type="ECO:0000313" key="1">
    <source>
        <dbReference type="EMBL" id="MBB6454489.1"/>
    </source>
</evidence>
<dbReference type="RefSeq" id="WP_174497029.1">
    <property type="nucleotide sequence ID" value="NZ_CADDWK010000011.1"/>
</dbReference>
<evidence type="ECO:0000313" key="2">
    <source>
        <dbReference type="Proteomes" id="UP000581688"/>
    </source>
</evidence>
<dbReference type="EMBL" id="JACHGH010000009">
    <property type="protein sequence ID" value="MBB6454489.1"/>
    <property type="molecule type" value="Genomic_DNA"/>
</dbReference>
<reference evidence="1 2" key="1">
    <citation type="submission" date="2020-08" db="EMBL/GenBank/DDBJ databases">
        <title>Genomic Encyclopedia of Type Strains, Phase IV (KMG-IV): sequencing the most valuable type-strain genomes for metagenomic binning, comparative biology and taxonomic classification.</title>
        <authorList>
            <person name="Goeker M."/>
        </authorList>
    </citation>
    <scope>NUCLEOTIDE SEQUENCE [LARGE SCALE GENOMIC DNA]</scope>
    <source>
        <strain evidence="1 2">DSM 19612</strain>
    </source>
</reference>
<keyword evidence="2" id="KW-1185">Reference proteome</keyword>
<gene>
    <name evidence="1" type="ORF">HNQ94_002971</name>
</gene>
<dbReference type="Proteomes" id="UP000581688">
    <property type="component" value="Unassembled WGS sequence"/>
</dbReference>